<dbReference type="PROSITE" id="PS51673">
    <property type="entry name" value="SUZ"/>
    <property type="match status" value="1"/>
</dbReference>
<dbReference type="Proteomes" id="UP000039046">
    <property type="component" value="Unassembled WGS sequence"/>
</dbReference>
<organism evidence="4 5">
    <name type="scientific">[Torrubiella] hemipterigena</name>
    <dbReference type="NCBI Taxonomy" id="1531966"/>
    <lineage>
        <taxon>Eukaryota</taxon>
        <taxon>Fungi</taxon>
        <taxon>Dikarya</taxon>
        <taxon>Ascomycota</taxon>
        <taxon>Pezizomycotina</taxon>
        <taxon>Sordariomycetes</taxon>
        <taxon>Hypocreomycetidae</taxon>
        <taxon>Hypocreales</taxon>
        <taxon>Clavicipitaceae</taxon>
        <taxon>Clavicipitaceae incertae sedis</taxon>
        <taxon>'Torrubiella' clade</taxon>
    </lineage>
</organism>
<accession>A0A0A1TIU6</accession>
<dbReference type="HOGENOM" id="CLU_060774_0_0_1"/>
<feature type="compositionally biased region" description="Basic and acidic residues" evidence="1">
    <location>
        <begin position="121"/>
        <end position="145"/>
    </location>
</feature>
<feature type="region of interest" description="Disordered" evidence="1">
    <location>
        <begin position="95"/>
        <end position="270"/>
    </location>
</feature>
<reference evidence="4 5" key="1">
    <citation type="journal article" date="2015" name="Genome Announc.">
        <title>Draft Genome Sequence and Gene Annotation of the Entomopathogenic Fungus Verticillium hemipterigenum.</title>
        <authorList>
            <person name="Horn F."/>
            <person name="Habel A."/>
            <person name="Scharf D.H."/>
            <person name="Dworschak J."/>
            <person name="Brakhage A.A."/>
            <person name="Guthke R."/>
            <person name="Hertweck C."/>
            <person name="Linde J."/>
        </authorList>
    </citation>
    <scope>NUCLEOTIDE SEQUENCE [LARGE SCALE GENOMIC DNA]</scope>
</reference>
<gene>
    <name evidence="4" type="ORF">VHEMI06322</name>
</gene>
<evidence type="ECO:0000313" key="5">
    <source>
        <dbReference type="Proteomes" id="UP000039046"/>
    </source>
</evidence>
<feature type="region of interest" description="Disordered" evidence="1">
    <location>
        <begin position="1"/>
        <end position="35"/>
    </location>
</feature>
<proteinExistence type="predicted"/>
<sequence length="270" mass="30185">MPKSRVPDAWDDDDWETQADRIIPEEVTSPGPQVPLTKAARQAEHQAANRKLWEEASETKETFHYLEATNNVPLSTNFKPQVKVLSRKPVIAKRETLSGMDQLALDDGGDENNKQPTLSAEEIRAKQKRDREEKQRKYDEARAKIFGESVPSSRGSSPRMGTTTPPRVDGRGNQRGVRGRGGGQNAKVLGSNTSKPANTEEFEPRRQELVQAGTTRELYDPNYATKSDTMPKREDGYTSPRYQHDHTPIRTPRGPDGSGRGGFGFTRRGD</sequence>
<dbReference type="STRING" id="1531966.A0A0A1TIU6"/>
<feature type="compositionally biased region" description="Basic and acidic residues" evidence="1">
    <location>
        <begin position="229"/>
        <end position="248"/>
    </location>
</feature>
<keyword evidence="5" id="KW-1185">Reference proteome</keyword>
<feature type="domain" description="SUZ" evidence="2">
    <location>
        <begin position="62"/>
        <end position="150"/>
    </location>
</feature>
<dbReference type="InterPro" id="IPR024642">
    <property type="entry name" value="SUZ-C"/>
</dbReference>
<name>A0A0A1TIU6_9HYPO</name>
<dbReference type="PROSITE" id="PS51938">
    <property type="entry name" value="SUZ_C"/>
    <property type="match status" value="1"/>
</dbReference>
<dbReference type="EMBL" id="CDHN01000003">
    <property type="protein sequence ID" value="CEJ90545.1"/>
    <property type="molecule type" value="Genomic_DNA"/>
</dbReference>
<evidence type="ECO:0000313" key="4">
    <source>
        <dbReference type="EMBL" id="CEJ90545.1"/>
    </source>
</evidence>
<dbReference type="InterPro" id="IPR024771">
    <property type="entry name" value="SUZ"/>
</dbReference>
<feature type="domain" description="SUZ-C" evidence="3">
    <location>
        <begin position="225"/>
        <end position="267"/>
    </location>
</feature>
<protein>
    <submittedName>
        <fullName evidence="4">Uncharacterized protein</fullName>
    </submittedName>
</protein>
<dbReference type="AlphaFoldDB" id="A0A0A1TIU6"/>
<feature type="compositionally biased region" description="Polar residues" evidence="1">
    <location>
        <begin position="150"/>
        <end position="165"/>
    </location>
</feature>
<evidence type="ECO:0000256" key="1">
    <source>
        <dbReference type="SAM" id="MobiDB-lite"/>
    </source>
</evidence>
<evidence type="ECO:0000259" key="2">
    <source>
        <dbReference type="PROSITE" id="PS51673"/>
    </source>
</evidence>
<evidence type="ECO:0000259" key="3">
    <source>
        <dbReference type="PROSITE" id="PS51938"/>
    </source>
</evidence>
<dbReference type="Pfam" id="PF12752">
    <property type="entry name" value="SUZ"/>
    <property type="match status" value="1"/>
</dbReference>